<sequence>MRGEYEEIGAEGGSMPSTSSVGGLPGSPPTPKSLQSLGHKILTLSSETVSRSPLVRALLACIAFAGALAFVYESWPGTSHKGFGIMHFILVLAFASYAYNTEFRRLPRKTREVKDLRGKCRKLVQARRAAGLLRLEKDTRLRREHWPAPPHSGLKAYLYKESSLDLESVESPMKRRELDYRRLCTQIAREALVSAKDGGPANLSKALFRLLSQAGPEPVKDPDLYKDMHHALDVIEDQLGRGDKEPSGFYCRLCLGYQNADRKSGVTLKCGHTICKECSLSLVDSSLSGAIGVPISCPVGCNSLMSPQMLRSSLSDDTFDRFQRIHTVKMSLQASAPHVRSLASELAEARKGLLMRSTSKEKGSGSGRPQQGSATELKLRTSLHSDASSSGSRFADPSSRLNHRTRLR</sequence>
<dbReference type="InterPro" id="IPR013083">
    <property type="entry name" value="Znf_RING/FYVE/PHD"/>
</dbReference>
<evidence type="ECO:0000256" key="2">
    <source>
        <dbReference type="SAM" id="MobiDB-lite"/>
    </source>
</evidence>
<evidence type="ECO:0000256" key="3">
    <source>
        <dbReference type="SAM" id="Phobius"/>
    </source>
</evidence>
<evidence type="ECO:0000256" key="1">
    <source>
        <dbReference type="PROSITE-ProRule" id="PRU00175"/>
    </source>
</evidence>
<dbReference type="SUPFAM" id="SSF57850">
    <property type="entry name" value="RING/U-box"/>
    <property type="match status" value="1"/>
</dbReference>
<dbReference type="AlphaFoldDB" id="A0AAX4PF08"/>
<keyword evidence="3" id="KW-0472">Membrane</keyword>
<proteinExistence type="predicted"/>
<name>A0AAX4PF08_9CHLO</name>
<evidence type="ECO:0000259" key="4">
    <source>
        <dbReference type="PROSITE" id="PS50089"/>
    </source>
</evidence>
<dbReference type="GO" id="GO:0008270">
    <property type="term" value="F:zinc ion binding"/>
    <property type="evidence" value="ECO:0007669"/>
    <property type="project" value="UniProtKB-KW"/>
</dbReference>
<protein>
    <recommendedName>
        <fullName evidence="4">RING-type domain-containing protein</fullName>
    </recommendedName>
</protein>
<gene>
    <name evidence="5" type="ORF">HKI87_11g65290</name>
</gene>
<organism evidence="5 6">
    <name type="scientific">Chloropicon roscoffensis</name>
    <dbReference type="NCBI Taxonomy" id="1461544"/>
    <lineage>
        <taxon>Eukaryota</taxon>
        <taxon>Viridiplantae</taxon>
        <taxon>Chlorophyta</taxon>
        <taxon>Chloropicophyceae</taxon>
        <taxon>Chloropicales</taxon>
        <taxon>Chloropicaceae</taxon>
        <taxon>Chloropicon</taxon>
    </lineage>
</organism>
<accession>A0AAX4PF08</accession>
<feature type="compositionally biased region" description="Polar residues" evidence="2">
    <location>
        <begin position="382"/>
        <end position="392"/>
    </location>
</feature>
<dbReference type="Proteomes" id="UP001472866">
    <property type="component" value="Chromosome 11"/>
</dbReference>
<keyword evidence="1" id="KW-0862">Zinc</keyword>
<reference evidence="5 6" key="1">
    <citation type="submission" date="2024-03" db="EMBL/GenBank/DDBJ databases">
        <title>Complete genome sequence of the green alga Chloropicon roscoffensis RCC1871.</title>
        <authorList>
            <person name="Lemieux C."/>
            <person name="Pombert J.-F."/>
            <person name="Otis C."/>
            <person name="Turmel M."/>
        </authorList>
    </citation>
    <scope>NUCLEOTIDE SEQUENCE [LARGE SCALE GENOMIC DNA]</scope>
    <source>
        <strain evidence="5 6">RCC1871</strain>
    </source>
</reference>
<keyword evidence="3" id="KW-1133">Transmembrane helix</keyword>
<dbReference type="InterPro" id="IPR001841">
    <property type="entry name" value="Znf_RING"/>
</dbReference>
<feature type="region of interest" description="Disordered" evidence="2">
    <location>
        <begin position="355"/>
        <end position="408"/>
    </location>
</feature>
<dbReference type="EMBL" id="CP151511">
    <property type="protein sequence ID" value="WZN64972.1"/>
    <property type="molecule type" value="Genomic_DNA"/>
</dbReference>
<feature type="domain" description="RING-type" evidence="4">
    <location>
        <begin position="251"/>
        <end position="299"/>
    </location>
</feature>
<dbReference type="Gene3D" id="3.30.40.10">
    <property type="entry name" value="Zinc/RING finger domain, C3HC4 (zinc finger)"/>
    <property type="match status" value="1"/>
</dbReference>
<keyword evidence="1" id="KW-0479">Metal-binding</keyword>
<evidence type="ECO:0000313" key="6">
    <source>
        <dbReference type="Proteomes" id="UP001472866"/>
    </source>
</evidence>
<keyword evidence="3" id="KW-0812">Transmembrane</keyword>
<dbReference type="PROSITE" id="PS50089">
    <property type="entry name" value="ZF_RING_2"/>
    <property type="match status" value="1"/>
</dbReference>
<feature type="region of interest" description="Disordered" evidence="2">
    <location>
        <begin position="1"/>
        <end position="30"/>
    </location>
</feature>
<feature type="transmembrane region" description="Helical" evidence="3">
    <location>
        <begin position="84"/>
        <end position="101"/>
    </location>
</feature>
<keyword evidence="6" id="KW-1185">Reference proteome</keyword>
<evidence type="ECO:0000313" key="5">
    <source>
        <dbReference type="EMBL" id="WZN64972.1"/>
    </source>
</evidence>
<keyword evidence="1" id="KW-0863">Zinc-finger</keyword>
<feature type="transmembrane region" description="Helical" evidence="3">
    <location>
        <begin position="54"/>
        <end position="72"/>
    </location>
</feature>